<feature type="transmembrane region" description="Helical" evidence="6">
    <location>
        <begin position="32"/>
        <end position="61"/>
    </location>
</feature>
<feature type="transmembrane region" description="Helical" evidence="6">
    <location>
        <begin position="82"/>
        <end position="103"/>
    </location>
</feature>
<feature type="transmembrane region" description="Helical" evidence="6">
    <location>
        <begin position="249"/>
        <end position="275"/>
    </location>
</feature>
<gene>
    <name evidence="7" type="ORF">K3136_04130</name>
</gene>
<evidence type="ECO:0000256" key="1">
    <source>
        <dbReference type="ARBA" id="ARBA00004141"/>
    </source>
</evidence>
<keyword evidence="8" id="KW-1185">Reference proteome</keyword>
<dbReference type="Proteomes" id="UP000824321">
    <property type="component" value="Chromosome"/>
</dbReference>
<dbReference type="PANTHER" id="PTHR21716:SF62">
    <property type="entry name" value="TRANSPORT PROTEIN YDBI-RELATED"/>
    <property type="match status" value="1"/>
</dbReference>
<evidence type="ECO:0000256" key="4">
    <source>
        <dbReference type="ARBA" id="ARBA00022989"/>
    </source>
</evidence>
<evidence type="ECO:0000256" key="3">
    <source>
        <dbReference type="ARBA" id="ARBA00022692"/>
    </source>
</evidence>
<dbReference type="Pfam" id="PF01594">
    <property type="entry name" value="AI-2E_transport"/>
    <property type="match status" value="1"/>
</dbReference>
<organism evidence="7 8">
    <name type="scientific">Qipengyuania gelatinilytica</name>
    <dbReference type="NCBI Taxonomy" id="2867231"/>
    <lineage>
        <taxon>Bacteria</taxon>
        <taxon>Pseudomonadati</taxon>
        <taxon>Pseudomonadota</taxon>
        <taxon>Alphaproteobacteria</taxon>
        <taxon>Sphingomonadales</taxon>
        <taxon>Erythrobacteraceae</taxon>
        <taxon>Qipengyuania</taxon>
    </lineage>
</organism>
<feature type="transmembrane region" description="Helical" evidence="6">
    <location>
        <begin position="220"/>
        <end position="243"/>
    </location>
</feature>
<dbReference type="InterPro" id="IPR002549">
    <property type="entry name" value="AI-2E-like"/>
</dbReference>
<comment type="subcellular location">
    <subcellularLocation>
        <location evidence="1">Membrane</location>
        <topology evidence="1">Multi-pass membrane protein</topology>
    </subcellularLocation>
</comment>
<reference evidence="7 8" key="1">
    <citation type="submission" date="2021-08" db="EMBL/GenBank/DDBJ databases">
        <title>Comparative Genomics Analysis of the Genus Qipengyuania Reveals Extensive Genetic Diversity and Metabolic Versatility, Including the Description of Fifteen Novel Species.</title>
        <authorList>
            <person name="Liu Y."/>
        </authorList>
    </citation>
    <scope>NUCLEOTIDE SEQUENCE [LARGE SCALE GENOMIC DNA]</scope>
    <source>
        <strain evidence="7 8">1NDH1</strain>
    </source>
</reference>
<dbReference type="EMBL" id="CP081294">
    <property type="protein sequence ID" value="QZD95908.1"/>
    <property type="molecule type" value="Genomic_DNA"/>
</dbReference>
<evidence type="ECO:0000313" key="8">
    <source>
        <dbReference type="Proteomes" id="UP000824321"/>
    </source>
</evidence>
<feature type="transmembrane region" description="Helical" evidence="6">
    <location>
        <begin position="157"/>
        <end position="180"/>
    </location>
</feature>
<proteinExistence type="inferred from homology"/>
<keyword evidence="4 6" id="KW-1133">Transmembrane helix</keyword>
<comment type="similarity">
    <text evidence="2">Belongs to the autoinducer-2 exporter (AI-2E) (TC 2.A.86) family.</text>
</comment>
<evidence type="ECO:0000256" key="2">
    <source>
        <dbReference type="ARBA" id="ARBA00009773"/>
    </source>
</evidence>
<evidence type="ECO:0000313" key="7">
    <source>
        <dbReference type="EMBL" id="QZD95908.1"/>
    </source>
</evidence>
<protein>
    <submittedName>
        <fullName evidence="7">AI-2E family transporter</fullName>
    </submittedName>
</protein>
<keyword evidence="5 6" id="KW-0472">Membrane</keyword>
<dbReference type="RefSeq" id="WP_221431634.1">
    <property type="nucleotide sequence ID" value="NZ_CP081294.1"/>
</dbReference>
<name>A0ABX9A7L3_9SPHN</name>
<evidence type="ECO:0000256" key="6">
    <source>
        <dbReference type="SAM" id="Phobius"/>
    </source>
</evidence>
<evidence type="ECO:0000256" key="5">
    <source>
        <dbReference type="ARBA" id="ARBA00023136"/>
    </source>
</evidence>
<dbReference type="PANTHER" id="PTHR21716">
    <property type="entry name" value="TRANSMEMBRANE PROTEIN"/>
    <property type="match status" value="1"/>
</dbReference>
<accession>A0ABX9A7L3</accession>
<sequence>MADDKLDIANEDLGTSPSRIGDPLMLTEIKRAAIWAGVIGLCILAVYIARPLLVIFGALVFASMIEGGTRLLGRVLPIGRTWRVTIVLIGVVLFFAWLVYFAGSTISQEAAEFPAIIERQIGGLLDYARSQGFNISQDHLENYAGSIGSGISTVTRALSGIVGGLTTILLIAIIGIYVAVDPSVYERGVAWMLPRNRRDDFYVTAARMGQTLRRLMAGRLVGMLVEGIFTYILLAFGGQLFGIDPVPMAALLAILTGLLAFVPNLGAIISGALMVLVGFSGGTDMGLYTLIAYFIVQNFDGYVVIPMIAKKTVDLAPALVLATQLIMGILFGIIGLFLADPLLAMIKVALERRAEQNDVEARKQEAAENGA</sequence>
<keyword evidence="3 6" id="KW-0812">Transmembrane</keyword>
<feature type="transmembrane region" description="Helical" evidence="6">
    <location>
        <begin position="315"/>
        <end position="339"/>
    </location>
</feature>